<evidence type="ECO:0000313" key="5">
    <source>
        <dbReference type="EnsemblPlants" id="LPERR07G19000.1"/>
    </source>
</evidence>
<dbReference type="SUPFAM" id="SSF57889">
    <property type="entry name" value="Cysteine-rich domain"/>
    <property type="match status" value="1"/>
</dbReference>
<dbReference type="AlphaFoldDB" id="A0A0D9X1E0"/>
<keyword evidence="3" id="KW-0862">Zinc</keyword>
<dbReference type="PROSITE" id="PS50081">
    <property type="entry name" value="ZF_DAG_PE_2"/>
    <property type="match status" value="1"/>
</dbReference>
<dbReference type="Gramene" id="LPERR07G19000.1">
    <property type="protein sequence ID" value="LPERR07G19000.1"/>
    <property type="gene ID" value="LPERR07G19000"/>
</dbReference>
<dbReference type="InterPro" id="IPR002219">
    <property type="entry name" value="PKC_DAG/PE"/>
</dbReference>
<dbReference type="GO" id="GO:0046872">
    <property type="term" value="F:metal ion binding"/>
    <property type="evidence" value="ECO:0007669"/>
    <property type="project" value="UniProtKB-KW"/>
</dbReference>
<protein>
    <recommendedName>
        <fullName evidence="4">Phorbol-ester/DAG-type domain-containing protein</fullName>
    </recommendedName>
</protein>
<name>A0A0D9X1E0_9ORYZ</name>
<feature type="domain" description="Phorbol-ester/DAG-type" evidence="4">
    <location>
        <begin position="13"/>
        <end position="63"/>
    </location>
</feature>
<organism evidence="5 6">
    <name type="scientific">Leersia perrieri</name>
    <dbReference type="NCBI Taxonomy" id="77586"/>
    <lineage>
        <taxon>Eukaryota</taxon>
        <taxon>Viridiplantae</taxon>
        <taxon>Streptophyta</taxon>
        <taxon>Embryophyta</taxon>
        <taxon>Tracheophyta</taxon>
        <taxon>Spermatophyta</taxon>
        <taxon>Magnoliopsida</taxon>
        <taxon>Liliopsida</taxon>
        <taxon>Poales</taxon>
        <taxon>Poaceae</taxon>
        <taxon>BOP clade</taxon>
        <taxon>Oryzoideae</taxon>
        <taxon>Oryzeae</taxon>
        <taxon>Oryzinae</taxon>
        <taxon>Leersia</taxon>
    </lineage>
</organism>
<keyword evidence="6" id="KW-1185">Reference proteome</keyword>
<reference evidence="6" key="2">
    <citation type="submission" date="2013-12" db="EMBL/GenBank/DDBJ databases">
        <authorList>
            <person name="Yu Y."/>
            <person name="Lee S."/>
            <person name="de Baynast K."/>
            <person name="Wissotski M."/>
            <person name="Liu L."/>
            <person name="Talag J."/>
            <person name="Goicoechea J."/>
            <person name="Angelova A."/>
            <person name="Jetty R."/>
            <person name="Kudrna D."/>
            <person name="Golser W."/>
            <person name="Rivera L."/>
            <person name="Zhang J."/>
            <person name="Wing R."/>
        </authorList>
    </citation>
    <scope>NUCLEOTIDE SEQUENCE</scope>
</reference>
<dbReference type="InterPro" id="IPR004146">
    <property type="entry name" value="DC1"/>
</dbReference>
<keyword evidence="2" id="KW-0677">Repeat</keyword>
<keyword evidence="1" id="KW-0479">Metal-binding</keyword>
<evidence type="ECO:0000256" key="2">
    <source>
        <dbReference type="ARBA" id="ARBA00022737"/>
    </source>
</evidence>
<reference evidence="5" key="3">
    <citation type="submission" date="2015-04" db="UniProtKB">
        <authorList>
            <consortium name="EnsemblPlants"/>
        </authorList>
    </citation>
    <scope>IDENTIFICATION</scope>
</reference>
<evidence type="ECO:0000259" key="4">
    <source>
        <dbReference type="PROSITE" id="PS50081"/>
    </source>
</evidence>
<dbReference type="PANTHER" id="PTHR47841:SF2">
    <property type="entry name" value="OS07G0609800 PROTEIN"/>
    <property type="match status" value="1"/>
</dbReference>
<proteinExistence type="predicted"/>
<sequence>MATGQRWHLAHPQHMLLKTQYDSTSRHSCDICCDKLSGLIGYRCNACDFDIHEECADYFKETISFFAHPWHTLTASTIPDGTIKWSCDICRESCPAGTLVYRCTQCGFDVHPMCTLFPQTFRSPLHPQHDLNMVPSWGGCSSCQEDLPVWHYHCGICAYKLHIECATSDAAPSGSGSSHGAVDDQNAAVARESRRHRAAKFLVNTVSVAGNLASVFSAFQG</sequence>
<evidence type="ECO:0000313" key="6">
    <source>
        <dbReference type="Proteomes" id="UP000032180"/>
    </source>
</evidence>
<dbReference type="EnsemblPlants" id="LPERR07G19000.1">
    <property type="protein sequence ID" value="LPERR07G19000.1"/>
    <property type="gene ID" value="LPERR07G19000"/>
</dbReference>
<reference evidence="5 6" key="1">
    <citation type="submission" date="2012-08" db="EMBL/GenBank/DDBJ databases">
        <title>Oryza genome evolution.</title>
        <authorList>
            <person name="Wing R.A."/>
        </authorList>
    </citation>
    <scope>NUCLEOTIDE SEQUENCE</scope>
</reference>
<dbReference type="InterPro" id="IPR046349">
    <property type="entry name" value="C1-like_sf"/>
</dbReference>
<dbReference type="STRING" id="77586.A0A0D9X1E0"/>
<dbReference type="PANTHER" id="PTHR47841">
    <property type="entry name" value="DIACYLGLYCEROL KINASE THETA-LIKE-RELATED"/>
    <property type="match status" value="1"/>
</dbReference>
<dbReference type="HOGENOM" id="CLU_084328_1_0_1"/>
<evidence type="ECO:0000256" key="1">
    <source>
        <dbReference type="ARBA" id="ARBA00022723"/>
    </source>
</evidence>
<evidence type="ECO:0000256" key="3">
    <source>
        <dbReference type="ARBA" id="ARBA00022833"/>
    </source>
</evidence>
<dbReference type="Pfam" id="PF03107">
    <property type="entry name" value="C1_2"/>
    <property type="match status" value="2"/>
</dbReference>
<dbReference type="eggNOG" id="ENOG502RYP3">
    <property type="taxonomic scope" value="Eukaryota"/>
</dbReference>
<dbReference type="Proteomes" id="UP000032180">
    <property type="component" value="Chromosome 7"/>
</dbReference>
<dbReference type="Gene3D" id="3.30.60.20">
    <property type="match status" value="1"/>
</dbReference>
<accession>A0A0D9X1E0</accession>